<keyword evidence="5" id="KW-0378">Hydrolase</keyword>
<dbReference type="InterPro" id="IPR014001">
    <property type="entry name" value="Helicase_ATP-bd"/>
</dbReference>
<protein>
    <submittedName>
        <fullName evidence="5">DEAD/DEAH box helicase</fullName>
    </submittedName>
</protein>
<dbReference type="Pfam" id="PF09369">
    <property type="entry name" value="MZB"/>
    <property type="match status" value="1"/>
</dbReference>
<evidence type="ECO:0000259" key="3">
    <source>
        <dbReference type="PROSITE" id="PS51192"/>
    </source>
</evidence>
<evidence type="ECO:0000259" key="4">
    <source>
        <dbReference type="PROSITE" id="PS51194"/>
    </source>
</evidence>
<dbReference type="EMBL" id="JBHLWV010000022">
    <property type="protein sequence ID" value="MFC0315796.1"/>
    <property type="molecule type" value="Genomic_DNA"/>
</dbReference>
<dbReference type="PROSITE" id="PS51192">
    <property type="entry name" value="HELICASE_ATP_BIND_1"/>
    <property type="match status" value="1"/>
</dbReference>
<keyword evidence="6" id="KW-1185">Reference proteome</keyword>
<evidence type="ECO:0000313" key="5">
    <source>
        <dbReference type="EMBL" id="MFC0315796.1"/>
    </source>
</evidence>
<evidence type="ECO:0000256" key="1">
    <source>
        <dbReference type="ARBA" id="ARBA00022741"/>
    </source>
</evidence>
<dbReference type="RefSeq" id="WP_382364839.1">
    <property type="nucleotide sequence ID" value="NZ_JBHLWV010000022.1"/>
</dbReference>
<comment type="caution">
    <text evidence="5">The sequence shown here is derived from an EMBL/GenBank/DDBJ whole genome shotgun (WGS) entry which is preliminary data.</text>
</comment>
<feature type="domain" description="Helicase ATP-binding" evidence="3">
    <location>
        <begin position="101"/>
        <end position="290"/>
    </location>
</feature>
<dbReference type="InterPro" id="IPR001650">
    <property type="entry name" value="Helicase_C-like"/>
</dbReference>
<sequence length="1716" mass="188268">MDVFGVHGQMIDDYRSFTSSSVDVLDPTIRQHIDDLAESNEQWPEPWLSLNPVFASGGSIDELVTEGLLHPECERIFRPKSGPDDAGGRPITLHRHQREAIEAAGTGQSYVLTTGTGSGKSLAYIIPIVDRVLRMDPKPPGVKAIIVYPMNALANSQVGELEKFLRYGFGEGGEPVTFARYTGQESAEERQATLRNPPDILLTNYVMLELVLTRPEERRRLVQAAQGLHFLVLDELHTYRGRQGADVAMLVRRVRDACQSPNLQCVGTSATMASASTAADQRSVVAQVASQVFGTEVTPDRVIGETLARATIGDSADESTLNSEILAGGAVGDYQQLAASPLVTWIESEFGLAIDDATGAIVRRRPVTVHDASARLAGLTGQTRDECETAIRATLMAGSAQPHPTTGRPLFAFRLHQFLSKGDTVYVSIEPEDIRHVTSTYQVVVPGEPHKALMPLAFCRECGQEYLVVARTEQRNTVRYRPRRDRDASGGDDANGYLYVSTDQPWPADPIADGRYPDSWIADGQIVDRLSKHRPRPVRVGLDGAETDDGLPMTYVPSPFRFCLRCKISYEQARGSDFAKLATLDAEGRSSAVSVLSASIVRSLKQMPADALPADARKLLTFVDNRQDASLQAGHFNDFVQVVQLRGALHRALTQCGSLRHDDVAQQTVAALGLPFDSYAQTPDAQYGARAAAERAFAGFIEYRLYADLQRGWRVTMPNLEQTGLLRIDYESLPEIAGDSDLWRATAAPLSSAPSGEREDLCRIVLDEFRRELAIDVECLSLDGYERLRRSSDQHLTGLWALASRDIAPIVASVSTRSGSPGRPRQEVRFTGRSALGRYIKDRSGLRRLDGTALDTADAQEIIEHLLDVLARVGLLNKTTNTPADGPTYRLKASAVIWALGNGLAGAPDPLRRTAAADQGLRINPFFQNLYRATAASLAGLRAREHTAQVGSHDRQEREDEFRSGALPLMFCSPTMELGVDIASLNAVGLRNVPPTPANYAQRSGRAGRSGQPALVVTYCATGNSHDQYYFRRSRDMVAGSVAAPRLDLTNEALLASHLHALWLSETGADLRSRMPQLLDVGDPGKPINADLATAIGDPDAITRAIARAEQITLPLREDLERTPWWHEQWTATVIGAAPRSFDAACNRWRDLYQAAMADQDEQNRIVLDTSALPKARKAAESRRREAEQQLRLLRNEDSDRGHSDFYTYRYFASEGFLPGYSFPRLPLAAYIPGVRSAAGRGDGGDYLQRPRFLAISEFGPGSLIYHEGARYEVQRVQIPMAAGGIGTVDLQDARRCEECGYHHQRQAGLDVCENCSASLAPPRTQLMRMQTVFTRRRERISSDEEERRRAGFEMETSFRFSQHGPRSGRVNAAVVGNDGPLAELTYGDTATVRVTNLGRRRRKNPNVLGYWLDTVKGHWLSDKAAADATPQDDDLPAADETPTKAKVIPYVEDTRNIAVVRLSASVDETIATTLRYALERGMEAEFQLEDSELSSEALPDPAERARMLFTESAEGGAGVLRRLHAEPDALARAAQRALEIAHFSRMGDDLAHADTARERCEKACYDCLLSYGNQSDHQLIDRHAIRDLLLALASARTTPETQTVGADAAAAAALSRCRTEAERRFVEFLVANEFRLPDAVHFSVGTASADFAFYGEGSGTAVLIDSADMSAGPGRDAAAEDEFLDHGWSVLRLLENGDWLTEVRANRSVFGAGRT</sequence>
<name>A0ABV6HA83_9ACTN</name>
<dbReference type="InterPro" id="IPR052511">
    <property type="entry name" value="ATP-dep_Helicase"/>
</dbReference>
<dbReference type="SMART" id="SM00487">
    <property type="entry name" value="DEXDc"/>
    <property type="match status" value="1"/>
</dbReference>
<proteinExistence type="predicted"/>
<dbReference type="PANTHER" id="PTHR47962">
    <property type="entry name" value="ATP-DEPENDENT HELICASE LHR-RELATED-RELATED"/>
    <property type="match status" value="1"/>
</dbReference>
<dbReference type="InterPro" id="IPR018973">
    <property type="entry name" value="MZB"/>
</dbReference>
<accession>A0ABV6HA83</accession>
<dbReference type="InterPro" id="IPR027417">
    <property type="entry name" value="P-loop_NTPase"/>
</dbReference>
<dbReference type="PROSITE" id="PS51194">
    <property type="entry name" value="HELICASE_CTER"/>
    <property type="match status" value="1"/>
</dbReference>
<reference evidence="5 6" key="1">
    <citation type="submission" date="2024-09" db="EMBL/GenBank/DDBJ databases">
        <authorList>
            <person name="Sun Q."/>
            <person name="Mori K."/>
        </authorList>
    </citation>
    <scope>NUCLEOTIDE SEQUENCE [LARGE SCALE GENOMIC DNA]</scope>
    <source>
        <strain evidence="5 6">CCM 7957</strain>
    </source>
</reference>
<keyword evidence="2" id="KW-0067">ATP-binding</keyword>
<dbReference type="Gene3D" id="3.40.50.300">
    <property type="entry name" value="P-loop containing nucleotide triphosphate hydrolases"/>
    <property type="match status" value="2"/>
</dbReference>
<organism evidence="5 6">
    <name type="scientific">Gordonia phosphorivorans</name>
    <dbReference type="NCBI Taxonomy" id="1056982"/>
    <lineage>
        <taxon>Bacteria</taxon>
        <taxon>Bacillati</taxon>
        <taxon>Actinomycetota</taxon>
        <taxon>Actinomycetes</taxon>
        <taxon>Mycobacteriales</taxon>
        <taxon>Gordoniaceae</taxon>
        <taxon>Gordonia</taxon>
    </lineage>
</organism>
<dbReference type="SMART" id="SM00490">
    <property type="entry name" value="HELICc"/>
    <property type="match status" value="1"/>
</dbReference>
<dbReference type="Pfam" id="PF00271">
    <property type="entry name" value="Helicase_C"/>
    <property type="match status" value="1"/>
</dbReference>
<dbReference type="CDD" id="cd17923">
    <property type="entry name" value="DEXHc_Hrq1-like"/>
    <property type="match status" value="1"/>
</dbReference>
<keyword evidence="1" id="KW-0547">Nucleotide-binding</keyword>
<dbReference type="GO" id="GO:0004386">
    <property type="term" value="F:helicase activity"/>
    <property type="evidence" value="ECO:0007669"/>
    <property type="project" value="UniProtKB-KW"/>
</dbReference>
<gene>
    <name evidence="5" type="ORF">ACFFJD_13140</name>
</gene>
<dbReference type="SUPFAM" id="SSF52540">
    <property type="entry name" value="P-loop containing nucleoside triphosphate hydrolases"/>
    <property type="match status" value="2"/>
</dbReference>
<dbReference type="InterPro" id="IPR011545">
    <property type="entry name" value="DEAD/DEAH_box_helicase_dom"/>
</dbReference>
<dbReference type="Pfam" id="PF00270">
    <property type="entry name" value="DEAD"/>
    <property type="match status" value="1"/>
</dbReference>
<dbReference type="Proteomes" id="UP001589783">
    <property type="component" value="Unassembled WGS sequence"/>
</dbReference>
<evidence type="ECO:0000256" key="2">
    <source>
        <dbReference type="ARBA" id="ARBA00022840"/>
    </source>
</evidence>
<dbReference type="PANTHER" id="PTHR47962:SF5">
    <property type="entry name" value="ATP-DEPENDENT HELICASE LHR-RELATED"/>
    <property type="match status" value="1"/>
</dbReference>
<feature type="domain" description="Helicase C-terminal" evidence="4">
    <location>
        <begin position="910"/>
        <end position="1055"/>
    </location>
</feature>
<evidence type="ECO:0000313" key="6">
    <source>
        <dbReference type="Proteomes" id="UP001589783"/>
    </source>
</evidence>
<keyword evidence="5" id="KW-0347">Helicase</keyword>